<keyword evidence="2" id="KW-1185">Reference proteome</keyword>
<evidence type="ECO:0000313" key="2">
    <source>
        <dbReference type="Proteomes" id="UP000653480"/>
    </source>
</evidence>
<gene>
    <name evidence="1" type="ORF">GCM10011574_59440</name>
</gene>
<proteinExistence type="predicted"/>
<dbReference type="Proteomes" id="UP000653480">
    <property type="component" value="Unassembled WGS sequence"/>
</dbReference>
<accession>A0A8H9H6Z3</accession>
<name>A0A8H9H6Z3_9ACTN</name>
<dbReference type="AlphaFoldDB" id="A0A8H9H6Z3"/>
<dbReference type="EMBL" id="BMMN01000014">
    <property type="protein sequence ID" value="GGO26685.1"/>
    <property type="molecule type" value="Genomic_DNA"/>
</dbReference>
<organism evidence="1 2">
    <name type="scientific">Microbispora bryophytorum</name>
    <dbReference type="NCBI Taxonomy" id="1460882"/>
    <lineage>
        <taxon>Bacteria</taxon>
        <taxon>Bacillati</taxon>
        <taxon>Actinomycetota</taxon>
        <taxon>Actinomycetes</taxon>
        <taxon>Streptosporangiales</taxon>
        <taxon>Streptosporangiaceae</taxon>
        <taxon>Microbispora</taxon>
    </lineage>
</organism>
<comment type="caution">
    <text evidence="1">The sequence shown here is derived from an EMBL/GenBank/DDBJ whole genome shotgun (WGS) entry which is preliminary data.</text>
</comment>
<evidence type="ECO:0000313" key="1">
    <source>
        <dbReference type="EMBL" id="GGO26685.1"/>
    </source>
</evidence>
<dbReference type="RefSeq" id="WP_142575062.1">
    <property type="nucleotide sequence ID" value="NZ_BMMN01000014.1"/>
</dbReference>
<reference evidence="1" key="2">
    <citation type="submission" date="2020-09" db="EMBL/GenBank/DDBJ databases">
        <authorList>
            <person name="Sun Q."/>
            <person name="Zhou Y."/>
        </authorList>
    </citation>
    <scope>NUCLEOTIDE SEQUENCE</scope>
    <source>
        <strain evidence="1">CGMCC 4.7138</strain>
    </source>
</reference>
<reference evidence="1" key="1">
    <citation type="journal article" date="2014" name="Int. J. Syst. Evol. Microbiol.">
        <title>Complete genome sequence of Corynebacterium casei LMG S-19264T (=DSM 44701T), isolated from a smear-ripened cheese.</title>
        <authorList>
            <consortium name="US DOE Joint Genome Institute (JGI-PGF)"/>
            <person name="Walter F."/>
            <person name="Albersmeier A."/>
            <person name="Kalinowski J."/>
            <person name="Ruckert C."/>
        </authorList>
    </citation>
    <scope>NUCLEOTIDE SEQUENCE</scope>
    <source>
        <strain evidence="1">CGMCC 4.7138</strain>
    </source>
</reference>
<sequence>MSIHDDWWRSGDLRFKVTGGGRAVRNISMGKAQVGRAYLDPLTIARALAIIDYAKERRTAA</sequence>
<protein>
    <submittedName>
        <fullName evidence="1">Uncharacterized protein</fullName>
    </submittedName>
</protein>